<proteinExistence type="predicted"/>
<feature type="non-terminal residue" evidence="2">
    <location>
        <position position="1"/>
    </location>
</feature>
<dbReference type="OrthoDB" id="194443at2759"/>
<feature type="non-terminal residue" evidence="2">
    <location>
        <position position="127"/>
    </location>
</feature>
<dbReference type="Proteomes" id="UP000799776">
    <property type="component" value="Unassembled WGS sequence"/>
</dbReference>
<name>A0A9P4LXE8_9PEZI</name>
<dbReference type="InterPro" id="IPR011333">
    <property type="entry name" value="SKP1/BTB/POZ_sf"/>
</dbReference>
<dbReference type="CDD" id="cd18186">
    <property type="entry name" value="BTB_POZ_ZBTB_KLHL-like"/>
    <property type="match status" value="1"/>
</dbReference>
<evidence type="ECO:0000313" key="3">
    <source>
        <dbReference type="Proteomes" id="UP000799776"/>
    </source>
</evidence>
<comment type="caution">
    <text evidence="2">The sequence shown here is derived from an EMBL/GenBank/DDBJ whole genome shotgun (WGS) entry which is preliminary data.</text>
</comment>
<dbReference type="SUPFAM" id="SSF54695">
    <property type="entry name" value="POZ domain"/>
    <property type="match status" value="1"/>
</dbReference>
<dbReference type="InterPro" id="IPR000210">
    <property type="entry name" value="BTB/POZ_dom"/>
</dbReference>
<dbReference type="EMBL" id="ML978727">
    <property type="protein sequence ID" value="KAF2086011.1"/>
    <property type="molecule type" value="Genomic_DNA"/>
</dbReference>
<dbReference type="AlphaFoldDB" id="A0A9P4LXE8"/>
<organism evidence="2 3">
    <name type="scientific">Saccharata proteae CBS 121410</name>
    <dbReference type="NCBI Taxonomy" id="1314787"/>
    <lineage>
        <taxon>Eukaryota</taxon>
        <taxon>Fungi</taxon>
        <taxon>Dikarya</taxon>
        <taxon>Ascomycota</taxon>
        <taxon>Pezizomycotina</taxon>
        <taxon>Dothideomycetes</taxon>
        <taxon>Dothideomycetes incertae sedis</taxon>
        <taxon>Botryosphaeriales</taxon>
        <taxon>Saccharataceae</taxon>
        <taxon>Saccharata</taxon>
    </lineage>
</organism>
<reference evidence="2" key="1">
    <citation type="journal article" date="2020" name="Stud. Mycol.">
        <title>101 Dothideomycetes genomes: a test case for predicting lifestyles and emergence of pathogens.</title>
        <authorList>
            <person name="Haridas S."/>
            <person name="Albert R."/>
            <person name="Binder M."/>
            <person name="Bloem J."/>
            <person name="Labutti K."/>
            <person name="Salamov A."/>
            <person name="Andreopoulos B."/>
            <person name="Baker S."/>
            <person name="Barry K."/>
            <person name="Bills G."/>
            <person name="Bluhm B."/>
            <person name="Cannon C."/>
            <person name="Castanera R."/>
            <person name="Culley D."/>
            <person name="Daum C."/>
            <person name="Ezra D."/>
            <person name="Gonzalez J."/>
            <person name="Henrissat B."/>
            <person name="Kuo A."/>
            <person name="Liang C."/>
            <person name="Lipzen A."/>
            <person name="Lutzoni F."/>
            <person name="Magnuson J."/>
            <person name="Mondo S."/>
            <person name="Nolan M."/>
            <person name="Ohm R."/>
            <person name="Pangilinan J."/>
            <person name="Park H.-J."/>
            <person name="Ramirez L."/>
            <person name="Alfaro M."/>
            <person name="Sun H."/>
            <person name="Tritt A."/>
            <person name="Yoshinaga Y."/>
            <person name="Zwiers L.-H."/>
            <person name="Turgeon B."/>
            <person name="Goodwin S."/>
            <person name="Spatafora J."/>
            <person name="Crous P."/>
            <person name="Grigoriev I."/>
        </authorList>
    </citation>
    <scope>NUCLEOTIDE SEQUENCE</scope>
    <source>
        <strain evidence="2">CBS 121410</strain>
    </source>
</reference>
<evidence type="ECO:0000313" key="2">
    <source>
        <dbReference type="EMBL" id="KAF2086011.1"/>
    </source>
</evidence>
<dbReference type="PANTHER" id="PTHR47843:SF2">
    <property type="entry name" value="BTB DOMAIN-CONTAINING PROTEIN"/>
    <property type="match status" value="1"/>
</dbReference>
<sequence>LIVGPDQTRFDVDKGLLCRESKYFDVAFNNSFREGVQGSIELGDVELEIVVMFLNWLHTGSLIDEDLPHQDKLRMLARLYIFGDYSDTPKLRHHVLRAFHNTIAKDGFQDCRLPVWSTCREIYEHLP</sequence>
<feature type="domain" description="BTB" evidence="1">
    <location>
        <begin position="1"/>
        <end position="66"/>
    </location>
</feature>
<dbReference type="PANTHER" id="PTHR47843">
    <property type="entry name" value="BTB DOMAIN-CONTAINING PROTEIN-RELATED"/>
    <property type="match status" value="1"/>
</dbReference>
<dbReference type="PROSITE" id="PS50097">
    <property type="entry name" value="BTB"/>
    <property type="match status" value="1"/>
</dbReference>
<accession>A0A9P4LXE8</accession>
<evidence type="ECO:0000259" key="1">
    <source>
        <dbReference type="PROSITE" id="PS50097"/>
    </source>
</evidence>
<dbReference type="Gene3D" id="3.30.710.10">
    <property type="entry name" value="Potassium Channel Kv1.1, Chain A"/>
    <property type="match status" value="1"/>
</dbReference>
<protein>
    <recommendedName>
        <fullName evidence="1">BTB domain-containing protein</fullName>
    </recommendedName>
</protein>
<gene>
    <name evidence="2" type="ORF">K490DRAFT_15351</name>
</gene>
<dbReference type="Pfam" id="PF00651">
    <property type="entry name" value="BTB"/>
    <property type="match status" value="1"/>
</dbReference>
<keyword evidence="3" id="KW-1185">Reference proteome</keyword>